<comment type="caution">
    <text evidence="3">The sequence shown here is derived from an EMBL/GenBank/DDBJ whole genome shotgun (WGS) entry which is preliminary data.</text>
</comment>
<keyword evidence="4" id="KW-1185">Reference proteome</keyword>
<feature type="compositionally biased region" description="Basic and acidic residues" evidence="1">
    <location>
        <begin position="130"/>
        <end position="140"/>
    </location>
</feature>
<evidence type="ECO:0000256" key="2">
    <source>
        <dbReference type="SAM" id="Phobius"/>
    </source>
</evidence>
<keyword evidence="2" id="KW-0812">Transmembrane</keyword>
<protein>
    <submittedName>
        <fullName evidence="3">Uncharacterized protein</fullName>
    </submittedName>
</protein>
<dbReference type="EMBL" id="JBHUME010000007">
    <property type="protein sequence ID" value="MFD2612745.1"/>
    <property type="molecule type" value="Genomic_DNA"/>
</dbReference>
<evidence type="ECO:0000313" key="3">
    <source>
        <dbReference type="EMBL" id="MFD2612745.1"/>
    </source>
</evidence>
<feature type="region of interest" description="Disordered" evidence="1">
    <location>
        <begin position="35"/>
        <end position="140"/>
    </location>
</feature>
<organism evidence="3 4">
    <name type="scientific">Paenibacillus gansuensis</name>
    <dbReference type="NCBI Taxonomy" id="306542"/>
    <lineage>
        <taxon>Bacteria</taxon>
        <taxon>Bacillati</taxon>
        <taxon>Bacillota</taxon>
        <taxon>Bacilli</taxon>
        <taxon>Bacillales</taxon>
        <taxon>Paenibacillaceae</taxon>
        <taxon>Paenibacillus</taxon>
    </lineage>
</organism>
<keyword evidence="2" id="KW-1133">Transmembrane helix</keyword>
<feature type="compositionally biased region" description="Polar residues" evidence="1">
    <location>
        <begin position="97"/>
        <end position="107"/>
    </location>
</feature>
<reference evidence="4" key="1">
    <citation type="journal article" date="2019" name="Int. J. Syst. Evol. Microbiol.">
        <title>The Global Catalogue of Microorganisms (GCM) 10K type strain sequencing project: providing services to taxonomists for standard genome sequencing and annotation.</title>
        <authorList>
            <consortium name="The Broad Institute Genomics Platform"/>
            <consortium name="The Broad Institute Genome Sequencing Center for Infectious Disease"/>
            <person name="Wu L."/>
            <person name="Ma J."/>
        </authorList>
    </citation>
    <scope>NUCLEOTIDE SEQUENCE [LARGE SCALE GENOMIC DNA]</scope>
    <source>
        <strain evidence="4">KCTC 3950</strain>
    </source>
</reference>
<dbReference type="Proteomes" id="UP001597541">
    <property type="component" value="Unassembled WGS sequence"/>
</dbReference>
<feature type="compositionally biased region" description="Basic and acidic residues" evidence="1">
    <location>
        <begin position="81"/>
        <end position="90"/>
    </location>
</feature>
<sequence>MRTLLALLLENIVIVIAIGGFLLSFFSKFISQGLSGRKPDAPAGRQSGRADRPVNRMPSFGGDAGGWAPRSPESTGSPFSKPDDAPKKEGASASFEELNSSVSTLSRQAEEGETLEYRYEPEVSSNSLTEEPRHNPLQHDLHTDRKSLAQGLIWAEILGPPRAKQPYVRKFPK</sequence>
<name>A0ABW5PCT1_9BACL</name>
<proteinExistence type="predicted"/>
<evidence type="ECO:0000313" key="4">
    <source>
        <dbReference type="Proteomes" id="UP001597541"/>
    </source>
</evidence>
<keyword evidence="2" id="KW-0472">Membrane</keyword>
<gene>
    <name evidence="3" type="ORF">ACFSUF_09960</name>
</gene>
<accession>A0ABW5PCT1</accession>
<dbReference type="RefSeq" id="WP_377602524.1">
    <property type="nucleotide sequence ID" value="NZ_JBHUME010000007.1"/>
</dbReference>
<evidence type="ECO:0000256" key="1">
    <source>
        <dbReference type="SAM" id="MobiDB-lite"/>
    </source>
</evidence>
<feature type="transmembrane region" description="Helical" evidence="2">
    <location>
        <begin position="12"/>
        <end position="30"/>
    </location>
</feature>